<evidence type="ECO:0000313" key="9">
    <source>
        <dbReference type="Proteomes" id="UP001305815"/>
    </source>
</evidence>
<evidence type="ECO:0000259" key="7">
    <source>
        <dbReference type="Pfam" id="PF04138"/>
    </source>
</evidence>
<keyword evidence="5 6" id="KW-0472">Membrane</keyword>
<gene>
    <name evidence="8" type="ORF">Lac1_12120</name>
</gene>
<accession>A0ABM8I2I2</accession>
<dbReference type="InterPro" id="IPR007267">
    <property type="entry name" value="GtrA_DPMS_TM"/>
</dbReference>
<feature type="transmembrane region" description="Helical" evidence="6">
    <location>
        <begin position="71"/>
        <end position="92"/>
    </location>
</feature>
<evidence type="ECO:0000256" key="3">
    <source>
        <dbReference type="ARBA" id="ARBA00022692"/>
    </source>
</evidence>
<sequence>MNKIKKWLDIRFLKFMVVGVINTVVGTAVMFIMYNVFHQSYWISSASNYVVGSILSYFLNKYFTFESKKKSLSQVLKFVLNISLCYLVAYGIAKPAVTWMLQGQQGALRDNLAMVVGMVLFTLLNYIGQRAYVFKTN</sequence>
<evidence type="ECO:0000256" key="2">
    <source>
        <dbReference type="ARBA" id="ARBA00009399"/>
    </source>
</evidence>
<evidence type="ECO:0000256" key="5">
    <source>
        <dbReference type="ARBA" id="ARBA00023136"/>
    </source>
</evidence>
<dbReference type="Pfam" id="PF04138">
    <property type="entry name" value="GtrA_DPMS_TM"/>
    <property type="match status" value="1"/>
</dbReference>
<dbReference type="RefSeq" id="WP_316266669.1">
    <property type="nucleotide sequence ID" value="NZ_AP027742.1"/>
</dbReference>
<keyword evidence="9" id="KW-1185">Reference proteome</keyword>
<evidence type="ECO:0000256" key="6">
    <source>
        <dbReference type="SAM" id="Phobius"/>
    </source>
</evidence>
<dbReference type="EMBL" id="AP027742">
    <property type="protein sequence ID" value="BDZ77029.1"/>
    <property type="molecule type" value="Genomic_DNA"/>
</dbReference>
<dbReference type="InterPro" id="IPR051401">
    <property type="entry name" value="GtrA_CellWall_Glycosyl"/>
</dbReference>
<feature type="domain" description="GtrA/DPMS transmembrane" evidence="7">
    <location>
        <begin position="14"/>
        <end position="134"/>
    </location>
</feature>
<dbReference type="PANTHER" id="PTHR38459:SF1">
    <property type="entry name" value="PROPHAGE BACTOPRENOL-LINKED GLUCOSE TRANSLOCASE HOMOLOG"/>
    <property type="match status" value="1"/>
</dbReference>
<feature type="transmembrane region" description="Helical" evidence="6">
    <location>
        <begin position="112"/>
        <end position="128"/>
    </location>
</feature>
<feature type="transmembrane region" description="Helical" evidence="6">
    <location>
        <begin position="12"/>
        <end position="34"/>
    </location>
</feature>
<evidence type="ECO:0000256" key="1">
    <source>
        <dbReference type="ARBA" id="ARBA00004141"/>
    </source>
</evidence>
<reference evidence="9" key="1">
    <citation type="journal article" date="2023" name="Int. J. Syst. Evol. Microbiol.">
        <title>Claveliimonas bilis gen. nov., sp. nov., deoxycholic acid-producing bacteria isolated from human faeces, and reclassification of Sellimonas monacensis Zenner et al. 2021 as Claveliimonas monacensis comb. nov.</title>
        <authorList>
            <person name="Hisatomi A."/>
            <person name="Kastawa N.W.E.P.G."/>
            <person name="Song I."/>
            <person name="Ohkuma M."/>
            <person name="Fukiya S."/>
            <person name="Sakamoto M."/>
        </authorList>
    </citation>
    <scope>NUCLEOTIDE SEQUENCE [LARGE SCALE GENOMIC DNA]</scope>
    <source>
        <strain evidence="9">12BBH14</strain>
    </source>
</reference>
<comment type="subcellular location">
    <subcellularLocation>
        <location evidence="1">Membrane</location>
        <topology evidence="1">Multi-pass membrane protein</topology>
    </subcellularLocation>
</comment>
<comment type="similarity">
    <text evidence="2">Belongs to the GtrA family.</text>
</comment>
<evidence type="ECO:0000313" key="8">
    <source>
        <dbReference type="EMBL" id="BDZ77029.1"/>
    </source>
</evidence>
<proteinExistence type="inferred from homology"/>
<evidence type="ECO:0000256" key="4">
    <source>
        <dbReference type="ARBA" id="ARBA00022989"/>
    </source>
</evidence>
<name>A0ABM8I2I2_9FIRM</name>
<organism evidence="8 9">
    <name type="scientific">Claveliimonas bilis</name>
    <dbReference type="NCBI Taxonomy" id="3028070"/>
    <lineage>
        <taxon>Bacteria</taxon>
        <taxon>Bacillati</taxon>
        <taxon>Bacillota</taxon>
        <taxon>Clostridia</taxon>
        <taxon>Lachnospirales</taxon>
        <taxon>Lachnospiraceae</taxon>
        <taxon>Claveliimonas</taxon>
    </lineage>
</organism>
<keyword evidence="3 6" id="KW-0812">Transmembrane</keyword>
<protein>
    <recommendedName>
        <fullName evidence="7">GtrA/DPMS transmembrane domain-containing protein</fullName>
    </recommendedName>
</protein>
<dbReference type="PANTHER" id="PTHR38459">
    <property type="entry name" value="PROPHAGE BACTOPRENOL-LINKED GLUCOSE TRANSLOCASE HOMOLOG"/>
    <property type="match status" value="1"/>
</dbReference>
<dbReference type="Proteomes" id="UP001305815">
    <property type="component" value="Chromosome"/>
</dbReference>
<feature type="transmembrane region" description="Helical" evidence="6">
    <location>
        <begin position="40"/>
        <end position="59"/>
    </location>
</feature>
<keyword evidence="4 6" id="KW-1133">Transmembrane helix</keyword>